<dbReference type="GO" id="GO:0007023">
    <property type="term" value="P:post-chaperonin tubulin folding pathway"/>
    <property type="evidence" value="ECO:0007669"/>
    <property type="project" value="InterPro"/>
</dbReference>
<dbReference type="GO" id="GO:0034333">
    <property type="term" value="P:adherens junction assembly"/>
    <property type="evidence" value="ECO:0007669"/>
    <property type="project" value="TreeGrafter"/>
</dbReference>
<protein>
    <submittedName>
        <fullName evidence="2">Uncharacterized protein</fullName>
    </submittedName>
</protein>
<evidence type="ECO:0000313" key="3">
    <source>
        <dbReference type="Proteomes" id="UP000728032"/>
    </source>
</evidence>
<evidence type="ECO:0000313" key="2">
    <source>
        <dbReference type="EMBL" id="CAD7643460.1"/>
    </source>
</evidence>
<dbReference type="GO" id="GO:0070830">
    <property type="term" value="P:bicellular tight junction assembly"/>
    <property type="evidence" value="ECO:0007669"/>
    <property type="project" value="TreeGrafter"/>
</dbReference>
<feature type="region of interest" description="Disordered" evidence="1">
    <location>
        <begin position="1"/>
        <end position="20"/>
    </location>
</feature>
<dbReference type="Pfam" id="PF23579">
    <property type="entry name" value="ARM_TBCD"/>
    <property type="match status" value="1"/>
</dbReference>
<accession>A0A7R9LMV0</accession>
<dbReference type="GO" id="GO:0007021">
    <property type="term" value="P:tubulin complex assembly"/>
    <property type="evidence" value="ECO:0007669"/>
    <property type="project" value="InterPro"/>
</dbReference>
<dbReference type="Proteomes" id="UP000728032">
    <property type="component" value="Unassembled WGS sequence"/>
</dbReference>
<dbReference type="GO" id="GO:0016328">
    <property type="term" value="C:lateral plasma membrane"/>
    <property type="evidence" value="ECO:0007669"/>
    <property type="project" value="TreeGrafter"/>
</dbReference>
<keyword evidence="3" id="KW-1185">Reference proteome</keyword>
<reference evidence="2" key="1">
    <citation type="submission" date="2020-11" db="EMBL/GenBank/DDBJ databases">
        <authorList>
            <person name="Tran Van P."/>
        </authorList>
    </citation>
    <scope>NUCLEOTIDE SEQUENCE</scope>
</reference>
<name>A0A7R9LMV0_9ACAR</name>
<dbReference type="GO" id="GO:0048487">
    <property type="term" value="F:beta-tubulin binding"/>
    <property type="evidence" value="ECO:0007669"/>
    <property type="project" value="InterPro"/>
</dbReference>
<dbReference type="EMBL" id="OC916193">
    <property type="protein sequence ID" value="CAD7643460.1"/>
    <property type="molecule type" value="Genomic_DNA"/>
</dbReference>
<dbReference type="GO" id="GO:0005096">
    <property type="term" value="F:GTPase activator activity"/>
    <property type="evidence" value="ECO:0007669"/>
    <property type="project" value="InterPro"/>
</dbReference>
<gene>
    <name evidence="2" type="ORF">ONB1V03_LOCUS4143</name>
</gene>
<dbReference type="OrthoDB" id="10253476at2759"/>
<dbReference type="EMBL" id="CAJPVJ010001368">
    <property type="protein sequence ID" value="CAG2164592.1"/>
    <property type="molecule type" value="Genomic_DNA"/>
</dbReference>
<dbReference type="PANTHER" id="PTHR12658">
    <property type="entry name" value="BETA-TUBULIN COFACTOR D"/>
    <property type="match status" value="1"/>
</dbReference>
<dbReference type="InterPro" id="IPR033162">
    <property type="entry name" value="TBCD"/>
</dbReference>
<dbReference type="PANTHER" id="PTHR12658:SF0">
    <property type="entry name" value="TUBULIN-SPECIFIC CHAPERONE D"/>
    <property type="match status" value="1"/>
</dbReference>
<proteinExistence type="predicted"/>
<organism evidence="2">
    <name type="scientific">Oppiella nova</name>
    <dbReference type="NCBI Taxonomy" id="334625"/>
    <lineage>
        <taxon>Eukaryota</taxon>
        <taxon>Metazoa</taxon>
        <taxon>Ecdysozoa</taxon>
        <taxon>Arthropoda</taxon>
        <taxon>Chelicerata</taxon>
        <taxon>Arachnida</taxon>
        <taxon>Acari</taxon>
        <taxon>Acariformes</taxon>
        <taxon>Sarcoptiformes</taxon>
        <taxon>Oribatida</taxon>
        <taxon>Brachypylina</taxon>
        <taxon>Oppioidea</taxon>
        <taxon>Oppiidae</taxon>
        <taxon>Oppiella</taxon>
    </lineage>
</organism>
<dbReference type="GO" id="GO:0000226">
    <property type="term" value="P:microtubule cytoskeleton organization"/>
    <property type="evidence" value="ECO:0007669"/>
    <property type="project" value="TreeGrafter"/>
</dbReference>
<evidence type="ECO:0000256" key="1">
    <source>
        <dbReference type="SAM" id="MobiDB-lite"/>
    </source>
</evidence>
<sequence>MSELSAKSGQQRDEDTDDPNELVYSLDTFEDDSRQCVDLIRQLSSFDDQNNDEKCMREVERICERFDYLISKWQTNPKLIESHVKQFLEAIIETVTTSAVNGIRFNAAFQLMHRLVSCIGPKSVCRSLPTEVFWLTKLMDWCERQSPEDYKTWPTRAMLLLWLSMAVKTPFHLRKFDAKDETSTQKTITERIYALIDAYLKATDKCIDSAALLSANFFSRPDIVDQLLSRFMNESFQRLLQSEPSLGHVMAVGVLFKVGDRQDINPYAHRVIEMSMNRLNGYSNRSRV</sequence>
<dbReference type="AlphaFoldDB" id="A0A7R9LMV0"/>